<dbReference type="Gene3D" id="3.50.30.10">
    <property type="entry name" value="Phosphohistidine domain"/>
    <property type="match status" value="1"/>
</dbReference>
<dbReference type="Pfam" id="PF00391">
    <property type="entry name" value="PEP-utilizers"/>
    <property type="match status" value="1"/>
</dbReference>
<name>A0ABP8RUH7_9PSEU</name>
<sequence>MDAVRWFAQVGSGDLAAVGGKGANLGELARAGLPVPAGFVLTTGAYAAFVDAAFAEPGLAGAAVLEPELAGVAVAATPREPVGPREGEDPEAAAARIQAALHAAAVPAEVADALRGAYAQLGGGPVAVRSSATAEDLADASFAGQQDTFLNVRGEEALLAAVVRCWASLWTARAIDYRARREVADPRLAVVVQRMVEAEASGVLFTADPTTGRRDRIVVSAARGLGESVVGGLVGTDDHVVDKGTFTEVERRIADKAEMTVYADGGTAQVPVPAKRRRTAVLDAAAVGELARLGARAEEHFGAPQDVEWVRAGGEFALVQSRPITALPEPAAAPPRTWPLPYPKGAYFRASIVEQLPDPLTPLFADLIGPAVSDSIRELMAGLLGRSLPEGDILFPTVNGYAYYYYRTAGLVRVTLQTPLAIKALARPGTRGGVRGWREHAHPTYVGTVGRWGTRDLAALTPAELLDGVVELLRAGAVYYTAVQSVIPLAASAEIVFGAFYDRLVRKPGDPAAHVLLLGEESEPIRAEQSLYALATEARESGMDDAWQGRFREHLARYGHAVYNLDFAEPTPADEPGPLLDTIRFQMTDHGVDPAVRRAGLVADREAHTRRVRARLGPLRRRVFDALLARARRLGPIREDALTDVGLAWPLIRRMLRELGSRLDLGEDDVFWLTEAELRAAIRGGSVDPPIAERKALRRSRALVSPPQMLPDARWLKVVFGRFLPGAEAAAGDALKGVPGSAGSVTAPARVVRGPADFAALAPGEVLVARMTTPAWTPLFARAAAVVTDIGGPLSHSSIVAREYGIPAVLGTGSATDRIRTGDRVRVDGDTGVVTVV</sequence>
<proteinExistence type="predicted"/>
<reference evidence="4" key="1">
    <citation type="journal article" date="2019" name="Int. J. Syst. Evol. Microbiol.">
        <title>The Global Catalogue of Microorganisms (GCM) 10K type strain sequencing project: providing services to taxonomists for standard genome sequencing and annotation.</title>
        <authorList>
            <consortium name="The Broad Institute Genomics Platform"/>
            <consortium name="The Broad Institute Genome Sequencing Center for Infectious Disease"/>
            <person name="Wu L."/>
            <person name="Ma J."/>
        </authorList>
    </citation>
    <scope>NUCLEOTIDE SEQUENCE [LARGE SCALE GENOMIC DNA]</scope>
    <source>
        <strain evidence="4">JCM 17906</strain>
    </source>
</reference>
<evidence type="ECO:0000259" key="2">
    <source>
        <dbReference type="Pfam" id="PF01326"/>
    </source>
</evidence>
<dbReference type="Pfam" id="PF01326">
    <property type="entry name" value="PPDK_N"/>
    <property type="match status" value="1"/>
</dbReference>
<evidence type="ECO:0000313" key="4">
    <source>
        <dbReference type="Proteomes" id="UP001501598"/>
    </source>
</evidence>
<feature type="domain" description="Pyruvate phosphate dikinase AMP/ATP-binding" evidence="2">
    <location>
        <begin position="17"/>
        <end position="331"/>
    </location>
</feature>
<organism evidence="3 4">
    <name type="scientific">Pseudonocardia xishanensis</name>
    <dbReference type="NCBI Taxonomy" id="630995"/>
    <lineage>
        <taxon>Bacteria</taxon>
        <taxon>Bacillati</taxon>
        <taxon>Actinomycetota</taxon>
        <taxon>Actinomycetes</taxon>
        <taxon>Pseudonocardiales</taxon>
        <taxon>Pseudonocardiaceae</taxon>
        <taxon>Pseudonocardia</taxon>
    </lineage>
</organism>
<dbReference type="PANTHER" id="PTHR43615">
    <property type="entry name" value="PHOSPHOENOLPYRUVATE SYNTHASE-RELATED"/>
    <property type="match status" value="1"/>
</dbReference>
<protein>
    <submittedName>
        <fullName evidence="3">PEP/pyruvate-binding domain-containing protein</fullName>
    </submittedName>
</protein>
<dbReference type="SUPFAM" id="SSF52009">
    <property type="entry name" value="Phosphohistidine domain"/>
    <property type="match status" value="1"/>
</dbReference>
<dbReference type="Gene3D" id="3.30.1490.20">
    <property type="entry name" value="ATP-grasp fold, A domain"/>
    <property type="match status" value="1"/>
</dbReference>
<dbReference type="InterPro" id="IPR013815">
    <property type="entry name" value="ATP_grasp_subdomain_1"/>
</dbReference>
<dbReference type="InterPro" id="IPR051549">
    <property type="entry name" value="PEP_Utilizing_Enz"/>
</dbReference>
<evidence type="ECO:0000313" key="3">
    <source>
        <dbReference type="EMBL" id="GAA4547519.1"/>
    </source>
</evidence>
<evidence type="ECO:0000259" key="1">
    <source>
        <dbReference type="Pfam" id="PF00391"/>
    </source>
</evidence>
<dbReference type="EMBL" id="BAABGT010000038">
    <property type="protein sequence ID" value="GAA4547519.1"/>
    <property type="molecule type" value="Genomic_DNA"/>
</dbReference>
<dbReference type="InterPro" id="IPR008279">
    <property type="entry name" value="PEP-util_enz_mobile_dom"/>
</dbReference>
<dbReference type="InterPro" id="IPR002192">
    <property type="entry name" value="PPDK_AMP/ATP-bd"/>
</dbReference>
<dbReference type="InterPro" id="IPR036637">
    <property type="entry name" value="Phosphohistidine_dom_sf"/>
</dbReference>
<accession>A0ABP8RUH7</accession>
<dbReference type="SUPFAM" id="SSF56059">
    <property type="entry name" value="Glutathione synthetase ATP-binding domain-like"/>
    <property type="match status" value="1"/>
</dbReference>
<dbReference type="Proteomes" id="UP001501598">
    <property type="component" value="Unassembled WGS sequence"/>
</dbReference>
<keyword evidence="4" id="KW-1185">Reference proteome</keyword>
<dbReference type="Gene3D" id="3.30.470.20">
    <property type="entry name" value="ATP-grasp fold, B domain"/>
    <property type="match status" value="1"/>
</dbReference>
<gene>
    <name evidence="3" type="ORF">GCM10023175_31930</name>
</gene>
<dbReference type="PANTHER" id="PTHR43615:SF1">
    <property type="entry name" value="PPDK_N DOMAIN-CONTAINING PROTEIN"/>
    <property type="match status" value="1"/>
</dbReference>
<feature type="domain" description="PEP-utilising enzyme mobile" evidence="1">
    <location>
        <begin position="762"/>
        <end position="832"/>
    </location>
</feature>
<comment type="caution">
    <text evidence="3">The sequence shown here is derived from an EMBL/GenBank/DDBJ whole genome shotgun (WGS) entry which is preliminary data.</text>
</comment>
<dbReference type="RefSeq" id="WP_345418323.1">
    <property type="nucleotide sequence ID" value="NZ_BAABGT010000038.1"/>
</dbReference>